<comment type="caution">
    <text evidence="2">The sequence shown here is derived from an EMBL/GenBank/DDBJ whole genome shotgun (WGS) entry which is preliminary data.</text>
</comment>
<organism evidence="2 3">
    <name type="scientific">Microbacterium invictum</name>
    <dbReference type="NCBI Taxonomy" id="515415"/>
    <lineage>
        <taxon>Bacteria</taxon>
        <taxon>Bacillati</taxon>
        <taxon>Actinomycetota</taxon>
        <taxon>Actinomycetes</taxon>
        <taxon>Micrococcales</taxon>
        <taxon>Microbacteriaceae</taxon>
        <taxon>Microbacterium</taxon>
    </lineage>
</organism>
<sequence>MSGGAVVGRPTSRRRLVAVCGIVVTVAAGMLVHFVLPDTAGSDIAGDVLYVVAVYLFIAVCAPRWHPLWIGVLTAVWCIAVELFQLTGLPEAWGAVFWPIMLVLGTVFDPRDLLVYTAAAVGLVVLDLAARRVAAVRSR</sequence>
<accession>A0AA40VMM7</accession>
<keyword evidence="1" id="KW-0472">Membrane</keyword>
<dbReference type="InterPro" id="IPR021257">
    <property type="entry name" value="DUF2809"/>
</dbReference>
<keyword evidence="1" id="KW-1133">Transmembrane helix</keyword>
<dbReference type="Pfam" id="PF10990">
    <property type="entry name" value="DUF2809"/>
    <property type="match status" value="1"/>
</dbReference>
<feature type="transmembrane region" description="Helical" evidence="1">
    <location>
        <begin position="113"/>
        <end position="130"/>
    </location>
</feature>
<reference evidence="2 3" key="1">
    <citation type="submission" date="2020-08" db="EMBL/GenBank/DDBJ databases">
        <title>Sequencing the genomes of 1000 actinobacteria strains.</title>
        <authorList>
            <person name="Klenk H.-P."/>
        </authorList>
    </citation>
    <scope>NUCLEOTIDE SEQUENCE [LARGE SCALE GENOMIC DNA]</scope>
    <source>
        <strain evidence="2 3">DSM 19600</strain>
    </source>
</reference>
<evidence type="ECO:0000313" key="3">
    <source>
        <dbReference type="Proteomes" id="UP000549113"/>
    </source>
</evidence>
<gene>
    <name evidence="2" type="ORF">BKA10_001252</name>
</gene>
<feature type="transmembrane region" description="Helical" evidence="1">
    <location>
        <begin position="16"/>
        <end position="36"/>
    </location>
</feature>
<feature type="transmembrane region" description="Helical" evidence="1">
    <location>
        <begin position="48"/>
        <end position="65"/>
    </location>
</feature>
<keyword evidence="1" id="KW-0812">Transmembrane</keyword>
<dbReference type="Proteomes" id="UP000549113">
    <property type="component" value="Unassembled WGS sequence"/>
</dbReference>
<evidence type="ECO:0008006" key="4">
    <source>
        <dbReference type="Google" id="ProtNLM"/>
    </source>
</evidence>
<name>A0AA40VMM7_9MICO</name>
<protein>
    <recommendedName>
        <fullName evidence="4">DUF2809 domain-containing protein</fullName>
    </recommendedName>
</protein>
<dbReference type="RefSeq" id="WP_183499123.1">
    <property type="nucleotide sequence ID" value="NZ_BAABCO010000001.1"/>
</dbReference>
<evidence type="ECO:0000256" key="1">
    <source>
        <dbReference type="SAM" id="Phobius"/>
    </source>
</evidence>
<dbReference type="EMBL" id="JACIFH010000001">
    <property type="protein sequence ID" value="MBB4139458.1"/>
    <property type="molecule type" value="Genomic_DNA"/>
</dbReference>
<proteinExistence type="predicted"/>
<keyword evidence="3" id="KW-1185">Reference proteome</keyword>
<evidence type="ECO:0000313" key="2">
    <source>
        <dbReference type="EMBL" id="MBB4139458.1"/>
    </source>
</evidence>
<dbReference type="AlphaFoldDB" id="A0AA40VMM7"/>